<dbReference type="AlphaFoldDB" id="A0A0C9ZKA6"/>
<dbReference type="HOGENOM" id="CLU_3015093_0_0_1"/>
<sequence length="56" mass="6506">MEKGIEALAEFLKEMDTFTPQNNAILLLDPFEFILSPYVTPLIIHHYTHILFTCQP</sequence>
<evidence type="ECO:0000313" key="2">
    <source>
        <dbReference type="Proteomes" id="UP000054018"/>
    </source>
</evidence>
<keyword evidence="2" id="KW-1185">Reference proteome</keyword>
<dbReference type="EMBL" id="KN833688">
    <property type="protein sequence ID" value="KIK29771.1"/>
    <property type="molecule type" value="Genomic_DNA"/>
</dbReference>
<accession>A0A0C9ZKA6</accession>
<protein>
    <submittedName>
        <fullName evidence="1">Uncharacterized protein</fullName>
    </submittedName>
</protein>
<dbReference type="Proteomes" id="UP000054018">
    <property type="component" value="Unassembled WGS sequence"/>
</dbReference>
<reference evidence="1 2" key="1">
    <citation type="submission" date="2014-04" db="EMBL/GenBank/DDBJ databases">
        <authorList>
            <consortium name="DOE Joint Genome Institute"/>
            <person name="Kuo A."/>
            <person name="Kohler A."/>
            <person name="Costa M.D."/>
            <person name="Nagy L.G."/>
            <person name="Floudas D."/>
            <person name="Copeland A."/>
            <person name="Barry K.W."/>
            <person name="Cichocki N."/>
            <person name="Veneault-Fourrey C."/>
            <person name="LaButti K."/>
            <person name="Lindquist E.A."/>
            <person name="Lipzen A."/>
            <person name="Lundell T."/>
            <person name="Morin E."/>
            <person name="Murat C."/>
            <person name="Sun H."/>
            <person name="Tunlid A."/>
            <person name="Henrissat B."/>
            <person name="Grigoriev I.V."/>
            <person name="Hibbett D.S."/>
            <person name="Martin F."/>
            <person name="Nordberg H.P."/>
            <person name="Cantor M.N."/>
            <person name="Hua S.X."/>
        </authorList>
    </citation>
    <scope>NUCLEOTIDE SEQUENCE [LARGE SCALE GENOMIC DNA]</scope>
    <source>
        <strain evidence="1 2">441</strain>
    </source>
</reference>
<gene>
    <name evidence="1" type="ORF">PISMIDRAFT_6540</name>
</gene>
<organism evidence="1 2">
    <name type="scientific">Pisolithus microcarpus 441</name>
    <dbReference type="NCBI Taxonomy" id="765257"/>
    <lineage>
        <taxon>Eukaryota</taxon>
        <taxon>Fungi</taxon>
        <taxon>Dikarya</taxon>
        <taxon>Basidiomycota</taxon>
        <taxon>Agaricomycotina</taxon>
        <taxon>Agaricomycetes</taxon>
        <taxon>Agaricomycetidae</taxon>
        <taxon>Boletales</taxon>
        <taxon>Sclerodermatineae</taxon>
        <taxon>Pisolithaceae</taxon>
        <taxon>Pisolithus</taxon>
    </lineage>
</organism>
<evidence type="ECO:0000313" key="1">
    <source>
        <dbReference type="EMBL" id="KIK29771.1"/>
    </source>
</evidence>
<name>A0A0C9ZKA6_9AGAM</name>
<proteinExistence type="predicted"/>
<reference evidence="2" key="2">
    <citation type="submission" date="2015-01" db="EMBL/GenBank/DDBJ databases">
        <title>Evolutionary Origins and Diversification of the Mycorrhizal Mutualists.</title>
        <authorList>
            <consortium name="DOE Joint Genome Institute"/>
            <consortium name="Mycorrhizal Genomics Consortium"/>
            <person name="Kohler A."/>
            <person name="Kuo A."/>
            <person name="Nagy L.G."/>
            <person name="Floudas D."/>
            <person name="Copeland A."/>
            <person name="Barry K.W."/>
            <person name="Cichocki N."/>
            <person name="Veneault-Fourrey C."/>
            <person name="LaButti K."/>
            <person name="Lindquist E.A."/>
            <person name="Lipzen A."/>
            <person name="Lundell T."/>
            <person name="Morin E."/>
            <person name="Murat C."/>
            <person name="Riley R."/>
            <person name="Ohm R."/>
            <person name="Sun H."/>
            <person name="Tunlid A."/>
            <person name="Henrissat B."/>
            <person name="Grigoriev I.V."/>
            <person name="Hibbett D.S."/>
            <person name="Martin F."/>
        </authorList>
    </citation>
    <scope>NUCLEOTIDE SEQUENCE [LARGE SCALE GENOMIC DNA]</scope>
    <source>
        <strain evidence="2">441</strain>
    </source>
</reference>